<evidence type="ECO:0000313" key="9">
    <source>
        <dbReference type="Proteomes" id="UP000694546"/>
    </source>
</evidence>
<evidence type="ECO:0000256" key="3">
    <source>
        <dbReference type="ARBA" id="ARBA00022833"/>
    </source>
</evidence>
<reference evidence="8" key="2">
    <citation type="submission" date="2025-09" db="UniProtKB">
        <authorList>
            <consortium name="Ensembl"/>
        </authorList>
    </citation>
    <scope>IDENTIFICATION</scope>
</reference>
<proteinExistence type="predicted"/>
<dbReference type="AlphaFoldDB" id="A0A8C5CPD3"/>
<keyword evidence="1" id="KW-0479">Metal-binding</keyword>
<evidence type="ECO:0000256" key="5">
    <source>
        <dbReference type="PROSITE-ProRule" id="PRU00309"/>
    </source>
</evidence>
<evidence type="ECO:0000256" key="1">
    <source>
        <dbReference type="ARBA" id="ARBA00022723"/>
    </source>
</evidence>
<keyword evidence="9" id="KW-1185">Reference proteome</keyword>
<dbReference type="GO" id="GO:0003677">
    <property type="term" value="F:DNA binding"/>
    <property type="evidence" value="ECO:0007669"/>
    <property type="project" value="UniProtKB-UniRule"/>
</dbReference>
<dbReference type="Proteomes" id="UP000694546">
    <property type="component" value="Chromosome 3"/>
</dbReference>
<reference evidence="8" key="1">
    <citation type="submission" date="2025-08" db="UniProtKB">
        <authorList>
            <consortium name="Ensembl"/>
        </authorList>
    </citation>
    <scope>IDENTIFICATION</scope>
</reference>
<evidence type="ECO:0000313" key="8">
    <source>
        <dbReference type="Ensembl" id="ENSGMOP00000061236.1"/>
    </source>
</evidence>
<keyword evidence="2 5" id="KW-0863">Zinc-finger</keyword>
<evidence type="ECO:0000259" key="7">
    <source>
        <dbReference type="PROSITE" id="PS50950"/>
    </source>
</evidence>
<evidence type="ECO:0000256" key="4">
    <source>
        <dbReference type="ARBA" id="ARBA00023125"/>
    </source>
</evidence>
<dbReference type="GO" id="GO:0008270">
    <property type="term" value="F:zinc ion binding"/>
    <property type="evidence" value="ECO:0007669"/>
    <property type="project" value="UniProtKB-KW"/>
</dbReference>
<keyword evidence="3" id="KW-0862">Zinc</keyword>
<keyword evidence="6" id="KW-0175">Coiled coil</keyword>
<evidence type="ECO:0000256" key="6">
    <source>
        <dbReference type="SAM" id="Coils"/>
    </source>
</evidence>
<name>A0A8C5CPD3_GADMO</name>
<accession>A0A8C5CPD3</accession>
<sequence>MRWVTVAIGCTYRLGDKPGMCFYRIPSEKENKERRRLWICALRRASVPGEDKQCQPSKYTCLFSEHFIKGAKCDDPLSPDWVPSILSHIPQHSRMKNKRVEEKKKKDAVDVLLDLSSVPDAGPAPPAVDEQQCENKPCKEKIARLQREFNDLREENCWLKDIIKSGTFDELAFENDDEKVKAMTGIPTYSKLQVVQHLCYHFCRLVQTSLPSNNFC</sequence>
<keyword evidence="4 5" id="KW-0238">DNA-binding</keyword>
<protein>
    <recommendedName>
        <fullName evidence="7">THAP-type domain-containing protein</fullName>
    </recommendedName>
</protein>
<dbReference type="GeneTree" id="ENSGT00940000180456"/>
<evidence type="ECO:0000256" key="2">
    <source>
        <dbReference type="ARBA" id="ARBA00022771"/>
    </source>
</evidence>
<organism evidence="8 9">
    <name type="scientific">Gadus morhua</name>
    <name type="common">Atlantic cod</name>
    <dbReference type="NCBI Taxonomy" id="8049"/>
    <lineage>
        <taxon>Eukaryota</taxon>
        <taxon>Metazoa</taxon>
        <taxon>Chordata</taxon>
        <taxon>Craniata</taxon>
        <taxon>Vertebrata</taxon>
        <taxon>Euteleostomi</taxon>
        <taxon>Actinopterygii</taxon>
        <taxon>Neopterygii</taxon>
        <taxon>Teleostei</taxon>
        <taxon>Neoteleostei</taxon>
        <taxon>Acanthomorphata</taxon>
        <taxon>Zeiogadaria</taxon>
        <taxon>Gadariae</taxon>
        <taxon>Gadiformes</taxon>
        <taxon>Gadoidei</taxon>
        <taxon>Gadidae</taxon>
        <taxon>Gadus</taxon>
    </lineage>
</organism>
<dbReference type="PROSITE" id="PS50950">
    <property type="entry name" value="ZF_THAP"/>
    <property type="match status" value="1"/>
</dbReference>
<dbReference type="Pfam" id="PF05485">
    <property type="entry name" value="THAP"/>
    <property type="match status" value="1"/>
</dbReference>
<feature type="domain" description="THAP-type" evidence="7">
    <location>
        <begin position="1"/>
        <end position="86"/>
    </location>
</feature>
<dbReference type="OMA" id="EENCWLK"/>
<dbReference type="SUPFAM" id="SSF57716">
    <property type="entry name" value="Glucocorticoid receptor-like (DNA-binding domain)"/>
    <property type="match status" value="1"/>
</dbReference>
<feature type="coiled-coil region" evidence="6">
    <location>
        <begin position="128"/>
        <end position="155"/>
    </location>
</feature>
<dbReference type="InterPro" id="IPR006612">
    <property type="entry name" value="THAP_Znf"/>
</dbReference>
<dbReference type="Ensembl" id="ENSGMOT00000048650.1">
    <property type="protein sequence ID" value="ENSGMOP00000061236.1"/>
    <property type="gene ID" value="ENSGMOG00000032206.1"/>
</dbReference>